<dbReference type="EMBL" id="ASHM01124710">
    <property type="protein sequence ID" value="PNX57722.1"/>
    <property type="molecule type" value="Genomic_DNA"/>
</dbReference>
<feature type="compositionally biased region" description="Basic residues" evidence="1">
    <location>
        <begin position="92"/>
        <end position="104"/>
    </location>
</feature>
<comment type="caution">
    <text evidence="2">The sequence shown here is derived from an EMBL/GenBank/DDBJ whole genome shotgun (WGS) entry which is preliminary data.</text>
</comment>
<accession>A0A2K3JUM5</accession>
<dbReference type="AlphaFoldDB" id="A0A2K3JUM5"/>
<dbReference type="Proteomes" id="UP000236291">
    <property type="component" value="Unassembled WGS sequence"/>
</dbReference>
<reference evidence="2 3" key="2">
    <citation type="journal article" date="2017" name="Front. Plant Sci.">
        <title>Gene Classification and Mining of Molecular Markers Useful in Red Clover (Trifolium pratense) Breeding.</title>
        <authorList>
            <person name="Istvanek J."/>
            <person name="Dluhosova J."/>
            <person name="Dluhos P."/>
            <person name="Patkova L."/>
            <person name="Nedelnik J."/>
            <person name="Repkova J."/>
        </authorList>
    </citation>
    <scope>NUCLEOTIDE SEQUENCE [LARGE SCALE GENOMIC DNA]</scope>
    <source>
        <strain evidence="3">cv. Tatra</strain>
        <tissue evidence="2">Young leaves</tissue>
    </source>
</reference>
<evidence type="ECO:0000256" key="1">
    <source>
        <dbReference type="SAM" id="MobiDB-lite"/>
    </source>
</evidence>
<protein>
    <submittedName>
        <fullName evidence="2">Uncharacterized protein</fullName>
    </submittedName>
</protein>
<reference evidence="2 3" key="1">
    <citation type="journal article" date="2014" name="Am. J. Bot.">
        <title>Genome assembly and annotation for red clover (Trifolium pratense; Fabaceae).</title>
        <authorList>
            <person name="Istvanek J."/>
            <person name="Jaros M."/>
            <person name="Krenek A."/>
            <person name="Repkova J."/>
        </authorList>
    </citation>
    <scope>NUCLEOTIDE SEQUENCE [LARGE SCALE GENOMIC DNA]</scope>
    <source>
        <strain evidence="3">cv. Tatra</strain>
        <tissue evidence="2">Young leaves</tissue>
    </source>
</reference>
<feature type="non-terminal residue" evidence="2">
    <location>
        <position position="172"/>
    </location>
</feature>
<evidence type="ECO:0000313" key="2">
    <source>
        <dbReference type="EMBL" id="PNX57722.1"/>
    </source>
</evidence>
<evidence type="ECO:0000313" key="3">
    <source>
        <dbReference type="Proteomes" id="UP000236291"/>
    </source>
</evidence>
<name>A0A2K3JUM5_TRIPR</name>
<organism evidence="2 3">
    <name type="scientific">Trifolium pratense</name>
    <name type="common">Red clover</name>
    <dbReference type="NCBI Taxonomy" id="57577"/>
    <lineage>
        <taxon>Eukaryota</taxon>
        <taxon>Viridiplantae</taxon>
        <taxon>Streptophyta</taxon>
        <taxon>Embryophyta</taxon>
        <taxon>Tracheophyta</taxon>
        <taxon>Spermatophyta</taxon>
        <taxon>Magnoliopsida</taxon>
        <taxon>eudicotyledons</taxon>
        <taxon>Gunneridae</taxon>
        <taxon>Pentapetalae</taxon>
        <taxon>rosids</taxon>
        <taxon>fabids</taxon>
        <taxon>Fabales</taxon>
        <taxon>Fabaceae</taxon>
        <taxon>Papilionoideae</taxon>
        <taxon>50 kb inversion clade</taxon>
        <taxon>NPAAA clade</taxon>
        <taxon>Hologalegina</taxon>
        <taxon>IRL clade</taxon>
        <taxon>Trifolieae</taxon>
        <taxon>Trifolium</taxon>
    </lineage>
</organism>
<proteinExistence type="predicted"/>
<sequence length="172" mass="20105">MKMIHYYNKLKELKVEIGEDTLIWRVLQSLPPQFDVMRTSYNTQKAEWTIDEMIAIITQEEETFKKGKEQSVQFAAASTSGTKSFRGNNYKGRNHHHDKKKGKATHNLEPKKKIFKGQSYKGICKYCKSYGHKVDDCFFLKRKLEKQGKLLALACFEFNIVDVPSDTWWLDS</sequence>
<feature type="region of interest" description="Disordered" evidence="1">
    <location>
        <begin position="75"/>
        <end position="105"/>
    </location>
</feature>
<feature type="compositionally biased region" description="Polar residues" evidence="1">
    <location>
        <begin position="75"/>
        <end position="87"/>
    </location>
</feature>
<dbReference type="Pfam" id="PF14223">
    <property type="entry name" value="Retrotran_gag_2"/>
    <property type="match status" value="1"/>
</dbReference>
<gene>
    <name evidence="2" type="ORF">L195_g058835</name>
</gene>